<reference evidence="1" key="1">
    <citation type="submission" date="2023-04" db="EMBL/GenBank/DDBJ databases">
        <title>Complete genomes of S. dygalactiae subsp equisimilis isolates causing bacteremia in cancer patients.</title>
        <authorList>
            <person name="Anand S."/>
            <person name="Arias J."/>
            <person name="Delafuente J."/>
            <person name="Elgamal H."/>
            <person name="Prevost T."/>
            <person name="Liu X."/>
            <person name="Kalia A."/>
        </authorList>
    </citation>
    <scope>NUCLEOTIDE SEQUENCE</scope>
    <source>
        <strain evidence="1">UT_120444</strain>
    </source>
</reference>
<dbReference type="GO" id="GO:0003677">
    <property type="term" value="F:DNA binding"/>
    <property type="evidence" value="ECO:0007669"/>
    <property type="project" value="InterPro"/>
</dbReference>
<sequence length="230" mass="26708">MKTTEIKEVGNVFNNLRVISYAGKNKHNKKLAFCECLLCGAKKNMILTEVRTGKSKSCGCLATIKAKERQMVHGYSGTKVHRAWKGMRQRCTNPNYEHYHRYGGRGITFSDEWNDFQIFLNDMGFPPSDRHQLDRIDNDGNYCKENCRWVLPKENCNNRKTYHNKTGFTGVTENTSKKGRYSAVFHVNRKHIQVGTFDSPLEAYRARVNAIKKYNKEHNTNLKYIEVEDL</sequence>
<dbReference type="InterPro" id="IPR016177">
    <property type="entry name" value="DNA-bd_dom_sf"/>
</dbReference>
<evidence type="ECO:0000313" key="1">
    <source>
        <dbReference type="EMBL" id="WHM78499.1"/>
    </source>
</evidence>
<proteinExistence type="predicted"/>
<dbReference type="GO" id="GO:0003700">
    <property type="term" value="F:DNA-binding transcription factor activity"/>
    <property type="evidence" value="ECO:0007669"/>
    <property type="project" value="InterPro"/>
</dbReference>
<dbReference type="SUPFAM" id="SSF54171">
    <property type="entry name" value="DNA-binding domain"/>
    <property type="match status" value="1"/>
</dbReference>
<dbReference type="RefSeq" id="WP_159338707.1">
    <property type="nucleotide sequence ID" value="NZ_CP125360.1"/>
</dbReference>
<protein>
    <submittedName>
        <fullName evidence="1">AP2 domain-containing protein</fullName>
    </submittedName>
</protein>
<gene>
    <name evidence="1" type="ORF">OPT59_07555</name>
</gene>
<dbReference type="InterPro" id="IPR036955">
    <property type="entry name" value="AP2/ERF_dom_sf"/>
</dbReference>
<accession>A0AB38XYU2</accession>
<name>A0AB38XYU2_STREQ</name>
<evidence type="ECO:0000313" key="2">
    <source>
        <dbReference type="Proteomes" id="UP001237475"/>
    </source>
</evidence>
<organism evidence="1 2">
    <name type="scientific">Streptococcus dysgalactiae subsp. equisimilis</name>
    <name type="common">Streptococcus equisimilis</name>
    <dbReference type="NCBI Taxonomy" id="119602"/>
    <lineage>
        <taxon>Bacteria</taxon>
        <taxon>Bacillati</taxon>
        <taxon>Bacillota</taxon>
        <taxon>Bacilli</taxon>
        <taxon>Lactobacillales</taxon>
        <taxon>Streptococcaceae</taxon>
        <taxon>Streptococcus</taxon>
    </lineage>
</organism>
<dbReference type="Proteomes" id="UP001237475">
    <property type="component" value="Chromosome"/>
</dbReference>
<dbReference type="AlphaFoldDB" id="A0AB38XYU2"/>
<dbReference type="Gene3D" id="3.30.730.10">
    <property type="entry name" value="AP2/ERF domain"/>
    <property type="match status" value="1"/>
</dbReference>
<dbReference type="EMBL" id="CP125360">
    <property type="protein sequence ID" value="WHM78499.1"/>
    <property type="molecule type" value="Genomic_DNA"/>
</dbReference>